<dbReference type="RefSeq" id="WP_275118056.1">
    <property type="nucleotide sequence ID" value="NZ_JAOTPO010000004.1"/>
</dbReference>
<sequence length="146" mass="16821">MDLKYRENSVWKTTGVLWLGVAVLNLICLVFLFIGLGFSAYTVIVAIIISCNVALSIIIGIYYLRLNDITYIQLENDMLLVHKGLIRLKRKINYNDIEESRISDNKLILLLTNGKEVEINLDLLKIRDFDKLNIKLSEHVEIRQAN</sequence>
<evidence type="ECO:0000256" key="1">
    <source>
        <dbReference type="SAM" id="Phobius"/>
    </source>
</evidence>
<gene>
    <name evidence="2" type="ORF">N7Z68_08570</name>
</gene>
<accession>A0ABT5VDC6</accession>
<evidence type="ECO:0000313" key="3">
    <source>
        <dbReference type="Proteomes" id="UP001148125"/>
    </source>
</evidence>
<feature type="transmembrane region" description="Helical" evidence="1">
    <location>
        <begin position="16"/>
        <end position="34"/>
    </location>
</feature>
<proteinExistence type="predicted"/>
<evidence type="ECO:0000313" key="2">
    <source>
        <dbReference type="EMBL" id="MDE5413439.1"/>
    </source>
</evidence>
<feature type="transmembrane region" description="Helical" evidence="1">
    <location>
        <begin position="40"/>
        <end position="64"/>
    </location>
</feature>
<dbReference type="EMBL" id="JAOTPO010000004">
    <property type="protein sequence ID" value="MDE5413439.1"/>
    <property type="molecule type" value="Genomic_DNA"/>
</dbReference>
<dbReference type="Proteomes" id="UP001148125">
    <property type="component" value="Unassembled WGS sequence"/>
</dbReference>
<comment type="caution">
    <text evidence="2">The sequence shown here is derived from an EMBL/GenBank/DDBJ whole genome shotgun (WGS) entry which is preliminary data.</text>
</comment>
<reference evidence="2" key="1">
    <citation type="submission" date="2024-05" db="EMBL/GenBank/DDBJ databases">
        <title>Alkalihalobacillus sp. strain MEB203 novel alkaliphilic bacterium from Lonar Lake, India.</title>
        <authorList>
            <person name="Joshi A."/>
            <person name="Thite S."/>
            <person name="Mengade P."/>
        </authorList>
    </citation>
    <scope>NUCLEOTIDE SEQUENCE</scope>
    <source>
        <strain evidence="2">MEB 203</strain>
    </source>
</reference>
<organism evidence="2 3">
    <name type="scientific">Alkalihalobacterium chitinilyticum</name>
    <dbReference type="NCBI Taxonomy" id="2980103"/>
    <lineage>
        <taxon>Bacteria</taxon>
        <taxon>Bacillati</taxon>
        <taxon>Bacillota</taxon>
        <taxon>Bacilli</taxon>
        <taxon>Bacillales</taxon>
        <taxon>Bacillaceae</taxon>
        <taxon>Alkalihalobacterium</taxon>
    </lineage>
</organism>
<keyword evidence="1" id="KW-1133">Transmembrane helix</keyword>
<keyword evidence="3" id="KW-1185">Reference proteome</keyword>
<keyword evidence="1" id="KW-0812">Transmembrane</keyword>
<keyword evidence="1" id="KW-0472">Membrane</keyword>
<protein>
    <submittedName>
        <fullName evidence="2">Uncharacterized protein</fullName>
    </submittedName>
</protein>
<name>A0ABT5VDC6_9BACI</name>